<dbReference type="CDD" id="cd24035">
    <property type="entry name" value="ASKHA_NBD_O66634-like_rpt2"/>
    <property type="match status" value="1"/>
</dbReference>
<reference evidence="7" key="1">
    <citation type="journal article" date="2021" name="PeerJ">
        <title>Extensive microbial diversity within the chicken gut microbiome revealed by metagenomics and culture.</title>
        <authorList>
            <person name="Gilroy R."/>
            <person name="Ravi A."/>
            <person name="Getino M."/>
            <person name="Pursley I."/>
            <person name="Horton D.L."/>
            <person name="Alikhan N.F."/>
            <person name="Baker D."/>
            <person name="Gharbi K."/>
            <person name="Hall N."/>
            <person name="Watson M."/>
            <person name="Adriaenssens E.M."/>
            <person name="Foster-Nyarko E."/>
            <person name="Jarju S."/>
            <person name="Secka A."/>
            <person name="Antonio M."/>
            <person name="Oren A."/>
            <person name="Chaudhuri R.R."/>
            <person name="La Ragione R."/>
            <person name="Hildebrand F."/>
            <person name="Pallen M.J."/>
        </authorList>
    </citation>
    <scope>NUCLEOTIDE SEQUENCE</scope>
    <source>
        <strain evidence="7">ChiSjej1B19-8411</strain>
    </source>
</reference>
<dbReference type="InterPro" id="IPR018709">
    <property type="entry name" value="CoA_activase_DUF2229"/>
</dbReference>
<dbReference type="EMBL" id="DXEX01000251">
    <property type="protein sequence ID" value="HIX60385.1"/>
    <property type="molecule type" value="Genomic_DNA"/>
</dbReference>
<protein>
    <submittedName>
        <fullName evidence="7">2-hydroxyacyl-CoA dehydratase</fullName>
    </submittedName>
</protein>
<name>A0A9D2B436_9FIRM</name>
<evidence type="ECO:0000259" key="5">
    <source>
        <dbReference type="Pfam" id="PF01869"/>
    </source>
</evidence>
<evidence type="ECO:0000313" key="7">
    <source>
        <dbReference type="EMBL" id="HIX60385.1"/>
    </source>
</evidence>
<gene>
    <name evidence="7" type="ORF">IAA45_11820</name>
</gene>
<evidence type="ECO:0000313" key="8">
    <source>
        <dbReference type="Proteomes" id="UP000886817"/>
    </source>
</evidence>
<dbReference type="GO" id="GO:0051536">
    <property type="term" value="F:iron-sulfur cluster binding"/>
    <property type="evidence" value="ECO:0007669"/>
    <property type="project" value="UniProtKB-KW"/>
</dbReference>
<sequence>MIAKDREKNATLLVGVDVGSTTTKLAAIDEQEKTLLYSDYRRHNANQVESVCHMLKQLDENFPGRPIRLVLTGSGAKPIAEALDVPFIQEVVANSVALREKYSHVRTAIELGGQDAKIIFFHRDETDGSLNVSDMRMNGSCAGGTGAFIDEIASILKVPVEEFNAMAAQGTCVYDISGRCGVYAKTDIQPLLNQGVAKSDLALSAFHAIAKQTIGGLAQGLDIEKPVAFEGGPLTFHPVLVRVFAERLGLSQEEIILPEHPEIIIAYGAALSLGSMFAEDRRTYRAGERASVLMECHNQKEIGRENKGMPFFAAPEEYRLFRERHKLPELKPVRPRRGQSVRAYLGIDSGSTTTKFVLMDENERLLDSFYATNEGDPLQVARKALIAMRERYREAGANLEIIAGGATGYGELLFSKAFDLECHVVETVAHARAAEKYVKDASFILDIGGQDMKAIWLDHGIITNIVVNEACSSGCGSFLENFASSLHIPVREIAKTAFSSQNPAKLGSRCTVFMNSSIITEQRNGKLPGDIMAGLCRSIIENVFTKVIRMDNLSSLGEQIVVQGGTFLNDAVLCAMEQYIGREVTRAPFPGIMGAIGTALITKERFQQGDGKQTFIGLDALDDFSYVQEANSPCPFCGNHCKRTIIRFSNGNSWITNNRCERGEILGDPRDEGVRRKLKEQKQEKDRIPNLFQLREKLLFQEYPHEQIESAKGITIGIPRVLFYWETMPFWRTFWESLGYEIRLSPESTRKIYENGLSAVTSDTVCFPAKLVHGHIRALADVGVDRIFMPSITTVASENTEKTSQSMCAIVKGYPIVIRNSDNPRKRWNIPFDAPLFHWYTMEDRERQMVQYMKEEFHISEESTRKALVQADQAQETFHRELRKAGEAVCEEVRQKGTYAVVLASRPYQNDALVNHDLPEMFTKLGIPVLTADSLPEANETDLSKSRLDVVNNYHARMLSSAILAAQKDYLEYVQIVSFGCGHDAYLSDEIIRLMREISGKTPLVLKLDESDIQGPLRIRVRSFIETVSMRHGRKQKLAVRDLQDPYPVKFTKESRKEKVVLVPNTSHAFSRLMAAAFAGQGLRTESLEIGREEAIRLGKRYVHNDICFPAQVVIGEALAALRSGKFDDKEVAVSMGKYIGDCRLTHYSALLRKALDDAGYSHVPILTNDDVDYHDLHPGFRMNMFTAIRIAFGLPMIDVLEELLRKMRPYEKVPGSAEAAFESALDEVIEGLQEHGIRGARRGFEKAIDIMNQVEYDRSNPRKRVLIVGEYLLNFHPGANHDIEDYLEKNGFEIIEARMTDVIRKTYFYQDSQVKEYHLDAPVTKKVWLRVANNAFNLAHDLTDSIAKKHPLYTPACRTQDLVKDSDPIIHHTFDAGEGVLIPGEILHHARHGCRNFVILQPFGCLPNHVVGRGISKKLKELYPDAQILPLDYDPDVSFANIENRLQMLIMNSKNEEAEDKKQKL</sequence>
<dbReference type="SUPFAM" id="SSF53067">
    <property type="entry name" value="Actin-like ATPase domain"/>
    <property type="match status" value="2"/>
</dbReference>
<dbReference type="PANTHER" id="PTHR32329">
    <property type="entry name" value="BIFUNCTIONAL PROTEIN [INCLUDES 2-HYDROXYACYL-COA DEHYDRATASE (N-TER) AND ITS ACTIVATOR DOMAIN (C_TERM)-RELATED"/>
    <property type="match status" value="1"/>
</dbReference>
<feature type="domain" description="ATPase BadF/BadG/BcrA/BcrD type" evidence="5">
    <location>
        <begin position="14"/>
        <end position="271"/>
    </location>
</feature>
<dbReference type="Gene3D" id="3.30.420.40">
    <property type="match status" value="4"/>
</dbReference>
<dbReference type="Proteomes" id="UP000886817">
    <property type="component" value="Unassembled WGS sequence"/>
</dbReference>
<comment type="caution">
    <text evidence="7">The sequence shown here is derived from an EMBL/GenBank/DDBJ whole genome shotgun (WGS) entry which is preliminary data.</text>
</comment>
<dbReference type="Pfam" id="PF09989">
    <property type="entry name" value="DUF2229"/>
    <property type="match status" value="1"/>
</dbReference>
<comment type="cofactor">
    <cofactor evidence="1">
        <name>[4Fe-4S] cluster</name>
        <dbReference type="ChEBI" id="CHEBI:49883"/>
    </cofactor>
</comment>
<dbReference type="NCBIfam" id="TIGR00241">
    <property type="entry name" value="CoA_E_activ"/>
    <property type="match status" value="1"/>
</dbReference>
<accession>A0A9D2B436</accession>
<dbReference type="InterPro" id="IPR043129">
    <property type="entry name" value="ATPase_NBD"/>
</dbReference>
<dbReference type="Pfam" id="PF01869">
    <property type="entry name" value="BcrAD_BadFG"/>
    <property type="match status" value="2"/>
</dbReference>
<dbReference type="InterPro" id="IPR008275">
    <property type="entry name" value="CoA_E_activase_dom"/>
</dbReference>
<feature type="domain" description="DUF2229" evidence="6">
    <location>
        <begin position="715"/>
        <end position="935"/>
    </location>
</feature>
<keyword evidence="3" id="KW-0408">Iron</keyword>
<organism evidence="7 8">
    <name type="scientific">Candidatus Blautia gallistercoris</name>
    <dbReference type="NCBI Taxonomy" id="2838490"/>
    <lineage>
        <taxon>Bacteria</taxon>
        <taxon>Bacillati</taxon>
        <taxon>Bacillota</taxon>
        <taxon>Clostridia</taxon>
        <taxon>Lachnospirales</taxon>
        <taxon>Lachnospiraceae</taxon>
        <taxon>Blautia</taxon>
    </lineage>
</organism>
<evidence type="ECO:0000259" key="6">
    <source>
        <dbReference type="Pfam" id="PF09989"/>
    </source>
</evidence>
<dbReference type="InterPro" id="IPR002731">
    <property type="entry name" value="ATPase_BadF"/>
</dbReference>
<dbReference type="InterPro" id="IPR051805">
    <property type="entry name" value="Dehydratase_Activator_Redct"/>
</dbReference>
<dbReference type="PANTHER" id="PTHR32329:SF4">
    <property type="entry name" value="ACTIVATOR OF 2-HYDROXYACYL-COA DEHYDRATASE"/>
    <property type="match status" value="1"/>
</dbReference>
<proteinExistence type="predicted"/>
<dbReference type="GO" id="GO:0046872">
    <property type="term" value="F:metal ion binding"/>
    <property type="evidence" value="ECO:0007669"/>
    <property type="project" value="UniProtKB-KW"/>
</dbReference>
<keyword evidence="2" id="KW-0479">Metal-binding</keyword>
<feature type="domain" description="ATPase BadF/BadG/BcrA/BcrD type" evidence="5">
    <location>
        <begin position="345"/>
        <end position="601"/>
    </location>
</feature>
<reference evidence="7" key="2">
    <citation type="submission" date="2021-04" db="EMBL/GenBank/DDBJ databases">
        <authorList>
            <person name="Gilroy R."/>
        </authorList>
    </citation>
    <scope>NUCLEOTIDE SEQUENCE</scope>
    <source>
        <strain evidence="7">ChiSjej1B19-8411</strain>
    </source>
</reference>
<evidence type="ECO:0000256" key="3">
    <source>
        <dbReference type="ARBA" id="ARBA00023004"/>
    </source>
</evidence>
<evidence type="ECO:0000256" key="4">
    <source>
        <dbReference type="ARBA" id="ARBA00023014"/>
    </source>
</evidence>
<evidence type="ECO:0000256" key="2">
    <source>
        <dbReference type="ARBA" id="ARBA00022723"/>
    </source>
</evidence>
<keyword evidence="4" id="KW-0411">Iron-sulfur</keyword>
<evidence type="ECO:0000256" key="1">
    <source>
        <dbReference type="ARBA" id="ARBA00001966"/>
    </source>
</evidence>
<dbReference type="CDD" id="cd24034">
    <property type="entry name" value="ASKHA_NBD_O66634-like_rpt1"/>
    <property type="match status" value="1"/>
</dbReference>